<dbReference type="RefSeq" id="WP_189138805.1">
    <property type="nucleotide sequence ID" value="NZ_BMNK01000003.1"/>
</dbReference>
<feature type="domain" description="DUF4350" evidence="2">
    <location>
        <begin position="54"/>
        <end position="218"/>
    </location>
</feature>
<reference evidence="3" key="2">
    <citation type="submission" date="2020-09" db="EMBL/GenBank/DDBJ databases">
        <authorList>
            <person name="Sun Q."/>
            <person name="Zhou Y."/>
        </authorList>
    </citation>
    <scope>NUCLEOTIDE SEQUENCE</scope>
    <source>
        <strain evidence="3">CGMCC 4.7430</strain>
    </source>
</reference>
<organism evidence="3 4">
    <name type="scientific">Nonomuraea glycinis</name>
    <dbReference type="NCBI Taxonomy" id="2047744"/>
    <lineage>
        <taxon>Bacteria</taxon>
        <taxon>Bacillati</taxon>
        <taxon>Actinomycetota</taxon>
        <taxon>Actinomycetes</taxon>
        <taxon>Streptosporangiales</taxon>
        <taxon>Streptosporangiaceae</taxon>
        <taxon>Nonomuraea</taxon>
    </lineage>
</organism>
<dbReference type="InterPro" id="IPR025646">
    <property type="entry name" value="DUF4350"/>
</dbReference>
<comment type="caution">
    <text evidence="3">The sequence shown here is derived from an EMBL/GenBank/DDBJ whole genome shotgun (WGS) entry which is preliminary data.</text>
</comment>
<keyword evidence="1" id="KW-0812">Transmembrane</keyword>
<dbReference type="Proteomes" id="UP000660745">
    <property type="component" value="Unassembled WGS sequence"/>
</dbReference>
<feature type="transmembrane region" description="Helical" evidence="1">
    <location>
        <begin position="253"/>
        <end position="271"/>
    </location>
</feature>
<evidence type="ECO:0000256" key="1">
    <source>
        <dbReference type="SAM" id="Phobius"/>
    </source>
</evidence>
<keyword evidence="4" id="KW-1185">Reference proteome</keyword>
<dbReference type="AlphaFoldDB" id="A0A918A6J2"/>
<keyword evidence="1" id="KW-0472">Membrane</keyword>
<gene>
    <name evidence="3" type="ORF">GCM10012278_26450</name>
</gene>
<dbReference type="Pfam" id="PF14258">
    <property type="entry name" value="DUF4350"/>
    <property type="match status" value="1"/>
</dbReference>
<reference evidence="3" key="1">
    <citation type="journal article" date="2014" name="Int. J. Syst. Evol. Microbiol.">
        <title>Complete genome sequence of Corynebacterium casei LMG S-19264T (=DSM 44701T), isolated from a smear-ripened cheese.</title>
        <authorList>
            <consortium name="US DOE Joint Genome Institute (JGI-PGF)"/>
            <person name="Walter F."/>
            <person name="Albersmeier A."/>
            <person name="Kalinowski J."/>
            <person name="Ruckert C."/>
        </authorList>
    </citation>
    <scope>NUCLEOTIDE SEQUENCE</scope>
    <source>
        <strain evidence="3">CGMCC 4.7430</strain>
    </source>
</reference>
<accession>A0A918A6J2</accession>
<sequence>MTPPESASSTAPTVRARWRGVRWIVLLGLVVVLVAVGTVLFGPDQGEARPLDPADTSLKGSKALAELLRGQGVQVDRVDSVEEAAAKGPGRLLLITSTLYFNDHDLAEIQGDRVLVHSFGSLDALAPGVETEPDPARQRSREPECALPAATAAGSAFLGGAAFTGPSGSVGCYPAGDGWTLLSYPNAGGTTTVLGSADFMSNQRLSEDGNAALALNLLSTGKPVTWLVRPDEPPVGRLPGEAGRSVYDLMPAGIPWAVLMAGLSVVLVAFWRGRRLGPVVVEKLPVVVRAAETVEGRGQLYRARRARARAADSLRAGTIDRLTPRLGLYSGADRHQIVAALAVRTGEDQQRVGGALYGPPPIDDNGLVALAGYLDFIERKVSEL</sequence>
<proteinExistence type="predicted"/>
<keyword evidence="1" id="KW-1133">Transmembrane helix</keyword>
<feature type="transmembrane region" description="Helical" evidence="1">
    <location>
        <begin position="21"/>
        <end position="41"/>
    </location>
</feature>
<name>A0A918A6J2_9ACTN</name>
<protein>
    <submittedName>
        <fullName evidence="3">Membrane protein</fullName>
    </submittedName>
</protein>
<evidence type="ECO:0000313" key="3">
    <source>
        <dbReference type="EMBL" id="GGP05732.1"/>
    </source>
</evidence>
<dbReference type="EMBL" id="BMNK01000003">
    <property type="protein sequence ID" value="GGP05732.1"/>
    <property type="molecule type" value="Genomic_DNA"/>
</dbReference>
<evidence type="ECO:0000313" key="4">
    <source>
        <dbReference type="Proteomes" id="UP000660745"/>
    </source>
</evidence>
<evidence type="ECO:0000259" key="2">
    <source>
        <dbReference type="Pfam" id="PF14258"/>
    </source>
</evidence>